<reference evidence="2 3" key="1">
    <citation type="submission" date="2015-01" db="EMBL/GenBank/DDBJ databases">
        <title>Genome of allotetraploid Gossypium barbadense reveals genomic plasticity and fiber elongation in cotton evolution.</title>
        <authorList>
            <person name="Chen X."/>
            <person name="Liu X."/>
            <person name="Zhao B."/>
            <person name="Zheng H."/>
            <person name="Hu Y."/>
            <person name="Lu G."/>
            <person name="Yang C."/>
            <person name="Chen J."/>
            <person name="Shan C."/>
            <person name="Zhang L."/>
            <person name="Zhou Y."/>
            <person name="Wang L."/>
            <person name="Guo W."/>
            <person name="Bai Y."/>
            <person name="Ruan J."/>
            <person name="Shangguan X."/>
            <person name="Mao Y."/>
            <person name="Jiang J."/>
            <person name="Zhu Y."/>
            <person name="Lei J."/>
            <person name="Kang H."/>
            <person name="Chen S."/>
            <person name="He X."/>
            <person name="Wang R."/>
            <person name="Wang Y."/>
            <person name="Chen J."/>
            <person name="Wang L."/>
            <person name="Yu S."/>
            <person name="Wang B."/>
            <person name="Wei J."/>
            <person name="Song S."/>
            <person name="Lu X."/>
            <person name="Gao Z."/>
            <person name="Gu W."/>
            <person name="Deng X."/>
            <person name="Ma D."/>
            <person name="Wang S."/>
            <person name="Liang W."/>
            <person name="Fang L."/>
            <person name="Cai C."/>
            <person name="Zhu X."/>
            <person name="Zhou B."/>
            <person name="Zhang Y."/>
            <person name="Chen Z."/>
            <person name="Xu S."/>
            <person name="Zhu R."/>
            <person name="Wang S."/>
            <person name="Zhang T."/>
            <person name="Zhao G."/>
        </authorList>
    </citation>
    <scope>NUCLEOTIDE SEQUENCE [LARGE SCALE GENOMIC DNA]</scope>
    <source>
        <strain evidence="3">cv. Xinhai21</strain>
        <tissue evidence="2">Leaf</tissue>
    </source>
</reference>
<evidence type="ECO:0000313" key="3">
    <source>
        <dbReference type="Proteomes" id="UP000239757"/>
    </source>
</evidence>
<organism evidence="2 3">
    <name type="scientific">Gossypium barbadense</name>
    <name type="common">Sea Island cotton</name>
    <name type="synonym">Hibiscus barbadensis</name>
    <dbReference type="NCBI Taxonomy" id="3634"/>
    <lineage>
        <taxon>Eukaryota</taxon>
        <taxon>Viridiplantae</taxon>
        <taxon>Streptophyta</taxon>
        <taxon>Embryophyta</taxon>
        <taxon>Tracheophyta</taxon>
        <taxon>Spermatophyta</taxon>
        <taxon>Magnoliopsida</taxon>
        <taxon>eudicotyledons</taxon>
        <taxon>Gunneridae</taxon>
        <taxon>Pentapetalae</taxon>
        <taxon>rosids</taxon>
        <taxon>malvids</taxon>
        <taxon>Malvales</taxon>
        <taxon>Malvaceae</taxon>
        <taxon>Malvoideae</taxon>
        <taxon>Gossypium</taxon>
    </lineage>
</organism>
<protein>
    <submittedName>
        <fullName evidence="2">Uncharacterized protein</fullName>
    </submittedName>
</protein>
<accession>A0A2P5X6K9</accession>
<name>A0A2P5X6K9_GOSBA</name>
<dbReference type="Proteomes" id="UP000239757">
    <property type="component" value="Unassembled WGS sequence"/>
</dbReference>
<evidence type="ECO:0000313" key="2">
    <source>
        <dbReference type="EMBL" id="PPR98970.1"/>
    </source>
</evidence>
<gene>
    <name evidence="2" type="ORF">GOBAR_AA21694</name>
</gene>
<dbReference type="EMBL" id="KZ665557">
    <property type="protein sequence ID" value="PPR98970.1"/>
    <property type="molecule type" value="Genomic_DNA"/>
</dbReference>
<evidence type="ECO:0000256" key="1">
    <source>
        <dbReference type="SAM" id="MobiDB-lite"/>
    </source>
</evidence>
<sequence length="68" mass="7657">MLPMLMIEHCREFNPPQYRLARATDVDDAEDIPDDIPAFEENPPSQPSSTHRPVHAAASFVKTPVDLK</sequence>
<feature type="region of interest" description="Disordered" evidence="1">
    <location>
        <begin position="33"/>
        <end position="68"/>
    </location>
</feature>
<dbReference type="AlphaFoldDB" id="A0A2P5X6K9"/>
<proteinExistence type="predicted"/>